<keyword evidence="1" id="KW-0175">Coiled coil</keyword>
<organism evidence="4">
    <name type="scientific">Tanacetum cinerariifolium</name>
    <name type="common">Dalmatian daisy</name>
    <name type="synonym">Chrysanthemum cinerariifolium</name>
    <dbReference type="NCBI Taxonomy" id="118510"/>
    <lineage>
        <taxon>Eukaryota</taxon>
        <taxon>Viridiplantae</taxon>
        <taxon>Streptophyta</taxon>
        <taxon>Embryophyta</taxon>
        <taxon>Tracheophyta</taxon>
        <taxon>Spermatophyta</taxon>
        <taxon>Magnoliopsida</taxon>
        <taxon>eudicotyledons</taxon>
        <taxon>Gunneridae</taxon>
        <taxon>Pentapetalae</taxon>
        <taxon>asterids</taxon>
        <taxon>campanulids</taxon>
        <taxon>Asterales</taxon>
        <taxon>Asteraceae</taxon>
        <taxon>Asteroideae</taxon>
        <taxon>Anthemideae</taxon>
        <taxon>Anthemidinae</taxon>
        <taxon>Tanacetum</taxon>
    </lineage>
</organism>
<evidence type="ECO:0000256" key="1">
    <source>
        <dbReference type="SAM" id="Coils"/>
    </source>
</evidence>
<evidence type="ECO:0000313" key="4">
    <source>
        <dbReference type="EMBL" id="GEZ02865.1"/>
    </source>
</evidence>
<feature type="region of interest" description="Disordered" evidence="2">
    <location>
        <begin position="412"/>
        <end position="456"/>
    </location>
</feature>
<feature type="domain" description="Retroviral polymerase SH3-like" evidence="3">
    <location>
        <begin position="36"/>
        <end position="81"/>
    </location>
</feature>
<dbReference type="InterPro" id="IPR057670">
    <property type="entry name" value="SH3_retrovirus"/>
</dbReference>
<sequence length="726" mass="83337">MPHFKTPYELFKGRLPALSFIRPFGGHVTILYTLNQLGKFDGKSDEGIFVGYSTISKAFRVYNIMTRKVEENLHITFLENKPMIAGGGPEWLFDIDALLKSMNYAIVPTCINSNDFVVNTVTSPYASYPNDPLIPDLEDARIFNDAYDDRDEGAEADYNNLEIVISTKIHVDNESAVCVVNNHVYHSKTKHIKIRHNFIRDSYEKRLIEMVKIRTDYNVADLLTKAFDLTRFQFLIASIGLKLKWYLINDGYADLVQHARHTYYCQKKVNAAKHKLTTADLQALLDGKKVVITEASIRHDLQLNDAECTSCLPNAMIFEELARMGAKPTSWNEFSSTIASAIICLANNQKFNFSKYILDNLKKNLEAGVPFFMFPRFIQVFVNHKIGDMPHHKGIYVNPYFIMKVFANMKRVGTRKHKPRRKERKERKETEVSPTELHTQDHVPTPSNDPLPSGEDSMPLKELMVLCTNLSNKVLDMENKVTEEKTSHKVNIAELESRVEKLEDANRKIADIDAYAEVNLENVYNLDVARKETVLSMQDVIDANGKEVAEEMVEVITTAKIIVDEVSTVGGELNAANEEPVKDKGKAKLVKEPKVLKSRKAQIVINEEVARRIEADWNADMKDNIDWNKVIKQVQSRQSDAVRKYQALKRKPVSVAQARKNMMIYLKNMAGYKMEFFKGISYKEIKHIFEEEYNKVQTLFKEGQEIDAERIKDSRKRTRKEKVEKD</sequence>
<name>A0A699HY95_TANCI</name>
<comment type="caution">
    <text evidence="4">The sequence shown here is derived from an EMBL/GenBank/DDBJ whole genome shotgun (WGS) entry which is preliminary data.</text>
</comment>
<evidence type="ECO:0000259" key="3">
    <source>
        <dbReference type="Pfam" id="PF25597"/>
    </source>
</evidence>
<reference evidence="4" key="1">
    <citation type="journal article" date="2019" name="Sci. Rep.">
        <title>Draft genome of Tanacetum cinerariifolium, the natural source of mosquito coil.</title>
        <authorList>
            <person name="Yamashiro T."/>
            <person name="Shiraishi A."/>
            <person name="Satake H."/>
            <person name="Nakayama K."/>
        </authorList>
    </citation>
    <scope>NUCLEOTIDE SEQUENCE</scope>
</reference>
<dbReference type="CDD" id="cd09272">
    <property type="entry name" value="RNase_HI_RT_Ty1"/>
    <property type="match status" value="1"/>
</dbReference>
<evidence type="ECO:0000256" key="2">
    <source>
        <dbReference type="SAM" id="MobiDB-lite"/>
    </source>
</evidence>
<feature type="coiled-coil region" evidence="1">
    <location>
        <begin position="460"/>
        <end position="512"/>
    </location>
</feature>
<dbReference type="Pfam" id="PF25597">
    <property type="entry name" value="SH3_retrovirus"/>
    <property type="match status" value="1"/>
</dbReference>
<protein>
    <submittedName>
        <fullName evidence="4">Retrovirus-related Pol polyprotein from transposon TNT 1-94</fullName>
    </submittedName>
</protein>
<dbReference type="AlphaFoldDB" id="A0A699HY95"/>
<dbReference type="EMBL" id="BKCJ010233514">
    <property type="protein sequence ID" value="GEZ02865.1"/>
    <property type="molecule type" value="Genomic_DNA"/>
</dbReference>
<feature type="compositionally biased region" description="Basic residues" evidence="2">
    <location>
        <begin position="412"/>
        <end position="425"/>
    </location>
</feature>
<proteinExistence type="predicted"/>
<accession>A0A699HY95</accession>
<gene>
    <name evidence="4" type="ORF">Tci_474838</name>
</gene>